<reference evidence="3 4" key="1">
    <citation type="submission" date="2022-10" db="EMBL/GenBank/DDBJ databases">
        <title>The complete genomes of actinobacterial strains from the NBC collection.</title>
        <authorList>
            <person name="Joergensen T.S."/>
            <person name="Alvarez Arevalo M."/>
            <person name="Sterndorff E.B."/>
            <person name="Faurdal D."/>
            <person name="Vuksanovic O."/>
            <person name="Mourched A.-S."/>
            <person name="Charusanti P."/>
            <person name="Shaw S."/>
            <person name="Blin K."/>
            <person name="Weber T."/>
        </authorList>
    </citation>
    <scope>NUCLEOTIDE SEQUENCE [LARGE SCALE GENOMIC DNA]</scope>
    <source>
        <strain evidence="3 4">NBC 01809</strain>
    </source>
</reference>
<organism evidence="3 4">
    <name type="scientific">Micromonospora peucetia</name>
    <dbReference type="NCBI Taxonomy" id="47871"/>
    <lineage>
        <taxon>Bacteria</taxon>
        <taxon>Bacillati</taxon>
        <taxon>Actinomycetota</taxon>
        <taxon>Actinomycetes</taxon>
        <taxon>Micromonosporales</taxon>
        <taxon>Micromonosporaceae</taxon>
        <taxon>Micromonospora</taxon>
    </lineage>
</organism>
<proteinExistence type="predicted"/>
<dbReference type="EMBL" id="CP109071">
    <property type="protein sequence ID" value="WSA31561.1"/>
    <property type="molecule type" value="Genomic_DNA"/>
</dbReference>
<keyword evidence="4" id="KW-1185">Reference proteome</keyword>
<feature type="transmembrane region" description="Helical" evidence="2">
    <location>
        <begin position="6"/>
        <end position="28"/>
    </location>
</feature>
<evidence type="ECO:0000313" key="3">
    <source>
        <dbReference type="EMBL" id="WSA31561.1"/>
    </source>
</evidence>
<dbReference type="Proteomes" id="UP001334804">
    <property type="component" value="Chromosome"/>
</dbReference>
<protein>
    <recommendedName>
        <fullName evidence="5">Secreted protein</fullName>
    </recommendedName>
</protein>
<evidence type="ECO:0000256" key="1">
    <source>
        <dbReference type="SAM" id="MobiDB-lite"/>
    </source>
</evidence>
<keyword evidence="2" id="KW-1133">Transmembrane helix</keyword>
<dbReference type="RefSeq" id="WP_326563852.1">
    <property type="nucleotide sequence ID" value="NZ_CP109071.1"/>
</dbReference>
<name>A0ABZ1EC51_9ACTN</name>
<keyword evidence="2" id="KW-0472">Membrane</keyword>
<feature type="compositionally biased region" description="Low complexity" evidence="1">
    <location>
        <begin position="190"/>
        <end position="204"/>
    </location>
</feature>
<keyword evidence="2" id="KW-0812">Transmembrane</keyword>
<evidence type="ECO:0000313" key="4">
    <source>
        <dbReference type="Proteomes" id="UP001334804"/>
    </source>
</evidence>
<gene>
    <name evidence="3" type="ORF">OIE14_26075</name>
</gene>
<evidence type="ECO:0000256" key="2">
    <source>
        <dbReference type="SAM" id="Phobius"/>
    </source>
</evidence>
<accession>A0ABZ1EC51</accession>
<evidence type="ECO:0008006" key="5">
    <source>
        <dbReference type="Google" id="ProtNLM"/>
    </source>
</evidence>
<feature type="compositionally biased region" description="Basic and acidic residues" evidence="1">
    <location>
        <begin position="178"/>
        <end position="189"/>
    </location>
</feature>
<feature type="region of interest" description="Disordered" evidence="1">
    <location>
        <begin position="178"/>
        <end position="204"/>
    </location>
</feature>
<sequence>MESVVAQLPALIGVLIGAIGTIVATSVADRTRWKRNQSVRWDDRRLDAYVEFGRVVKEIHAIAVRMLASDRPQSRGHRMDREEGLARLAEADVRRTLAWESVLLLGDASTVSAARDWRDAVWGIERVARGLTQADDHADLLHRANEARDLFYRAARGGLGVRGGSVAQATMLEARRDEIRADRAPRRTAEASASAPAEATGGGA</sequence>